<reference evidence="1" key="1">
    <citation type="submission" date="2017-08" db="EMBL/GenBank/DDBJ databases">
        <authorList>
            <person name="Imhoff J.F."/>
            <person name="Rahn T."/>
            <person name="Kuenzel S."/>
            <person name="Neulinger S.C."/>
        </authorList>
    </citation>
    <scope>NUCLEOTIDE SEQUENCE</scope>
    <source>
        <strain evidence="1">DSM 11080</strain>
    </source>
</reference>
<name>A0AAJ0U8M6_9GAMM</name>
<gene>
    <name evidence="1" type="ORF">CKO40_23280</name>
</gene>
<reference evidence="1" key="2">
    <citation type="journal article" date="2020" name="Microorganisms">
        <title>Osmotic Adaptation and Compatible Solute Biosynthesis of Phototrophic Bacteria as Revealed from Genome Analyses.</title>
        <authorList>
            <person name="Imhoff J.F."/>
            <person name="Rahn T."/>
            <person name="Kunzel S."/>
            <person name="Keller A."/>
            <person name="Neulinger S.C."/>
        </authorList>
    </citation>
    <scope>NUCLEOTIDE SEQUENCE</scope>
    <source>
        <strain evidence="1">DSM 11080</strain>
    </source>
</reference>
<organism evidence="1 2">
    <name type="scientific">Halochromatium glycolicum</name>
    <dbReference type="NCBI Taxonomy" id="85075"/>
    <lineage>
        <taxon>Bacteria</taxon>
        <taxon>Pseudomonadati</taxon>
        <taxon>Pseudomonadota</taxon>
        <taxon>Gammaproteobacteria</taxon>
        <taxon>Chromatiales</taxon>
        <taxon>Chromatiaceae</taxon>
        <taxon>Halochromatium</taxon>
    </lineage>
</organism>
<dbReference type="EMBL" id="NRSJ01000090">
    <property type="protein sequence ID" value="MBK1707371.1"/>
    <property type="molecule type" value="Genomic_DNA"/>
</dbReference>
<protein>
    <submittedName>
        <fullName evidence="1">Uncharacterized protein</fullName>
    </submittedName>
</protein>
<evidence type="ECO:0000313" key="2">
    <source>
        <dbReference type="Proteomes" id="UP001296776"/>
    </source>
</evidence>
<comment type="caution">
    <text evidence="1">The sequence shown here is derived from an EMBL/GenBank/DDBJ whole genome shotgun (WGS) entry which is preliminary data.</text>
</comment>
<accession>A0AAJ0U8M6</accession>
<keyword evidence="2" id="KW-1185">Reference proteome</keyword>
<sequence length="72" mass="8315">MIESEILQEKYRVQKRLFEESSSVRGYLLRSHLAAEQVATSHGFRLQYATLPNKRLEPLSAATEPNVGRRKE</sequence>
<evidence type="ECO:0000313" key="1">
    <source>
        <dbReference type="EMBL" id="MBK1707371.1"/>
    </source>
</evidence>
<proteinExistence type="predicted"/>
<dbReference type="Proteomes" id="UP001296776">
    <property type="component" value="Unassembled WGS sequence"/>
</dbReference>
<dbReference type="AlphaFoldDB" id="A0AAJ0U8M6"/>